<comment type="caution">
    <text evidence="3">The sequence shown here is derived from an EMBL/GenBank/DDBJ whole genome shotgun (WGS) entry which is preliminary data.</text>
</comment>
<dbReference type="InterPro" id="IPR002048">
    <property type="entry name" value="EF_hand_dom"/>
</dbReference>
<dbReference type="EMBL" id="JAMZMK010005795">
    <property type="protein sequence ID" value="KAI7751870.1"/>
    <property type="molecule type" value="Genomic_DNA"/>
</dbReference>
<protein>
    <recommendedName>
        <fullName evidence="2">EF-hand domain-containing protein</fullName>
    </recommendedName>
</protein>
<evidence type="ECO:0000313" key="3">
    <source>
        <dbReference type="EMBL" id="KAI7751870.1"/>
    </source>
</evidence>
<proteinExistence type="predicted"/>
<evidence type="ECO:0000313" key="4">
    <source>
        <dbReference type="Proteomes" id="UP001206925"/>
    </source>
</evidence>
<dbReference type="PROSITE" id="PS50222">
    <property type="entry name" value="EF_HAND_2"/>
    <property type="match status" value="1"/>
</dbReference>
<reference evidence="3" key="1">
    <citation type="submission" date="2022-06" db="EMBL/GenBank/DDBJ databases">
        <title>Uncovering the hologenomic basis of an extraordinary plant invasion.</title>
        <authorList>
            <person name="Bieker V.C."/>
            <person name="Martin M.D."/>
            <person name="Gilbert T."/>
            <person name="Hodgins K."/>
            <person name="Battlay P."/>
            <person name="Petersen B."/>
            <person name="Wilson J."/>
        </authorList>
    </citation>
    <scope>NUCLEOTIDE SEQUENCE</scope>
    <source>
        <strain evidence="3">AA19_3_7</strain>
        <tissue evidence="3">Leaf</tissue>
    </source>
</reference>
<feature type="domain" description="EF-hand" evidence="2">
    <location>
        <begin position="116"/>
        <end position="151"/>
    </location>
</feature>
<accession>A0AAD5GQZ4</accession>
<evidence type="ECO:0000259" key="2">
    <source>
        <dbReference type="PROSITE" id="PS50222"/>
    </source>
</evidence>
<dbReference type="Gene3D" id="1.10.238.10">
    <property type="entry name" value="EF-hand"/>
    <property type="match status" value="2"/>
</dbReference>
<dbReference type="CDD" id="cd00051">
    <property type="entry name" value="EFh"/>
    <property type="match status" value="1"/>
</dbReference>
<dbReference type="Pfam" id="PF13499">
    <property type="entry name" value="EF-hand_7"/>
    <property type="match status" value="1"/>
</dbReference>
<dbReference type="SMART" id="SM00054">
    <property type="entry name" value="EFh"/>
    <property type="match status" value="2"/>
</dbReference>
<dbReference type="InterPro" id="IPR018247">
    <property type="entry name" value="EF_Hand_1_Ca_BS"/>
</dbReference>
<dbReference type="AlphaFoldDB" id="A0AAD5GQZ4"/>
<dbReference type="PROSITE" id="PS00018">
    <property type="entry name" value="EF_HAND_1"/>
    <property type="match status" value="2"/>
</dbReference>
<gene>
    <name evidence="3" type="ORF">M8C21_015492</name>
</gene>
<evidence type="ECO:0000256" key="1">
    <source>
        <dbReference type="ARBA" id="ARBA00022837"/>
    </source>
</evidence>
<dbReference type="GO" id="GO:0005509">
    <property type="term" value="F:calcium ion binding"/>
    <property type="evidence" value="ECO:0007669"/>
    <property type="project" value="InterPro"/>
</dbReference>
<name>A0AAD5GQZ4_AMBAR</name>
<dbReference type="Proteomes" id="UP001206925">
    <property type="component" value="Unassembled WGS sequence"/>
</dbReference>
<keyword evidence="1" id="KW-0106">Calcium</keyword>
<dbReference type="InterPro" id="IPR011992">
    <property type="entry name" value="EF-hand-dom_pair"/>
</dbReference>
<dbReference type="SUPFAM" id="SSF47473">
    <property type="entry name" value="EF-hand"/>
    <property type="match status" value="1"/>
</dbReference>
<sequence length="152" mass="17205">MLSDVIWAIFENKARDFIYAIPSALIESPYKGFGDLAVIRLSQKTSNHQKRTMKAWIQTCRADVDKNGTIDYIEFITATMHQHNSIGKKICTEHSNSLTKMIADELTHCMTQCGMGDEATIDEVLDDVDTDKDGTINYDEFVTMMRKGTIET</sequence>
<keyword evidence="4" id="KW-1185">Reference proteome</keyword>
<organism evidence="3 4">
    <name type="scientific">Ambrosia artemisiifolia</name>
    <name type="common">Common ragweed</name>
    <dbReference type="NCBI Taxonomy" id="4212"/>
    <lineage>
        <taxon>Eukaryota</taxon>
        <taxon>Viridiplantae</taxon>
        <taxon>Streptophyta</taxon>
        <taxon>Embryophyta</taxon>
        <taxon>Tracheophyta</taxon>
        <taxon>Spermatophyta</taxon>
        <taxon>Magnoliopsida</taxon>
        <taxon>eudicotyledons</taxon>
        <taxon>Gunneridae</taxon>
        <taxon>Pentapetalae</taxon>
        <taxon>asterids</taxon>
        <taxon>campanulids</taxon>
        <taxon>Asterales</taxon>
        <taxon>Asteraceae</taxon>
        <taxon>Asteroideae</taxon>
        <taxon>Heliantheae alliance</taxon>
        <taxon>Heliantheae</taxon>
        <taxon>Ambrosia</taxon>
    </lineage>
</organism>